<feature type="transmembrane region" description="Helical" evidence="1">
    <location>
        <begin position="87"/>
        <end position="111"/>
    </location>
</feature>
<evidence type="ECO:0000313" key="2">
    <source>
        <dbReference type="EMBL" id="GAJ01622.1"/>
    </source>
</evidence>
<reference evidence="2" key="1">
    <citation type="journal article" date="2014" name="Front. Microbiol.">
        <title>High frequency of phylogenetically diverse reductive dehalogenase-homologous genes in deep subseafloor sedimentary metagenomes.</title>
        <authorList>
            <person name="Kawai M."/>
            <person name="Futagami T."/>
            <person name="Toyoda A."/>
            <person name="Takaki Y."/>
            <person name="Nishi S."/>
            <person name="Hori S."/>
            <person name="Arai W."/>
            <person name="Tsubouchi T."/>
            <person name="Morono Y."/>
            <person name="Uchiyama I."/>
            <person name="Ito T."/>
            <person name="Fujiyama A."/>
            <person name="Inagaki F."/>
            <person name="Takami H."/>
        </authorList>
    </citation>
    <scope>NUCLEOTIDE SEQUENCE</scope>
    <source>
        <strain evidence="2">Expedition CK06-06</strain>
    </source>
</reference>
<keyword evidence="1" id="KW-1133">Transmembrane helix</keyword>
<organism evidence="2">
    <name type="scientific">marine sediment metagenome</name>
    <dbReference type="NCBI Taxonomy" id="412755"/>
    <lineage>
        <taxon>unclassified sequences</taxon>
        <taxon>metagenomes</taxon>
        <taxon>ecological metagenomes</taxon>
    </lineage>
</organism>
<accession>X1UDH4</accession>
<evidence type="ECO:0000256" key="1">
    <source>
        <dbReference type="SAM" id="Phobius"/>
    </source>
</evidence>
<feature type="transmembrane region" description="Helical" evidence="1">
    <location>
        <begin position="12"/>
        <end position="31"/>
    </location>
</feature>
<proteinExistence type="predicted"/>
<dbReference type="AlphaFoldDB" id="X1UDH4"/>
<dbReference type="EMBL" id="BARW01017393">
    <property type="protein sequence ID" value="GAJ01622.1"/>
    <property type="molecule type" value="Genomic_DNA"/>
</dbReference>
<sequence>MSSERKVDPFAALILVLSIIGIILIATQYFASFYHSGGDYYRHSCLDCEYATGADLAAQVMMIVLFIIQIIIVLNDLLPNRFIEKNLSVIGLGLAAFTMIFAIIGIASFGAEYSEHEWWPETGFYGGIVGGLLNAILFFLKYRNK</sequence>
<feature type="transmembrane region" description="Helical" evidence="1">
    <location>
        <begin position="123"/>
        <end position="140"/>
    </location>
</feature>
<gene>
    <name evidence="2" type="ORF">S12H4_30063</name>
</gene>
<protein>
    <submittedName>
        <fullName evidence="2">Uncharacterized protein</fullName>
    </submittedName>
</protein>
<comment type="caution">
    <text evidence="2">The sequence shown here is derived from an EMBL/GenBank/DDBJ whole genome shotgun (WGS) entry which is preliminary data.</text>
</comment>
<keyword evidence="1" id="KW-0472">Membrane</keyword>
<name>X1UDH4_9ZZZZ</name>
<keyword evidence="1" id="KW-0812">Transmembrane</keyword>
<feature type="transmembrane region" description="Helical" evidence="1">
    <location>
        <begin position="56"/>
        <end position="75"/>
    </location>
</feature>